<reference evidence="4" key="1">
    <citation type="submission" date="2022-11" db="UniProtKB">
        <authorList>
            <consortium name="EnsemblMetazoa"/>
        </authorList>
    </citation>
    <scope>IDENTIFICATION</scope>
</reference>
<dbReference type="GO" id="GO:0016757">
    <property type="term" value="F:glycosyltransferase activity"/>
    <property type="evidence" value="ECO:0007669"/>
    <property type="project" value="UniProtKB-KW"/>
</dbReference>
<dbReference type="EnsemblMetazoa" id="XM_021050009.2">
    <property type="protein sequence ID" value="XP_020905668.2"/>
    <property type="gene ID" value="LOC110243861"/>
</dbReference>
<evidence type="ECO:0000259" key="2">
    <source>
        <dbReference type="Pfam" id="PF00534"/>
    </source>
</evidence>
<dbReference type="Gene3D" id="3.40.50.2000">
    <property type="entry name" value="Glycogen Phosphorylase B"/>
    <property type="match status" value="2"/>
</dbReference>
<dbReference type="Pfam" id="PF00534">
    <property type="entry name" value="Glycos_transf_1"/>
    <property type="match status" value="1"/>
</dbReference>
<dbReference type="KEGG" id="epa:110243861"/>
<dbReference type="InterPro" id="IPR050194">
    <property type="entry name" value="Glycosyltransferase_grp1"/>
</dbReference>
<evidence type="ECO:0000256" key="1">
    <source>
        <dbReference type="ARBA" id="ARBA00022676"/>
    </source>
</evidence>
<sequence>MHLVVIHGYILSGTGSNIYTTNVAKTWKKQGHAVTVVCQDPFADKLEFVDEFYTGTDAIPSFPPKEGTIRVVVPDIHGLLLVYSYDKYPGYEVKTMNQCTIEEIDAHIKATSEGLRRVVNQGVDMILTNHIILSPVIASRATKDTKVPYVCKLHGSAMIFSVKTRTNELKPYVLEGLRDCKRVIAGTNHVEEMALEILQEEREEMKLKEKMVIIPPGLDPDVFQSGGELHEKQEAFLASVKAFIDRNPNGRKDSAILHLPINSQDMHASLVEAAHSYDQRAIDADLIERWVPFEEGQPIICYFGNFLDTKGVGELLTAFPSILDRVPEARLLLIGFGRYREHLEGMLRSLREGNVEAFKAYANAGKFVDLPDDLDRYFRQLRPVEQNRVTITGYQQHAQLKEILPLASLSIVGAKATEAFGMVTVEAMSAGVLPLCHNHSGLAEVLDVVREEDPDMEKRMRLDARPGGSRGTADGAFLIQHLPEKVHAALKFLYPKGFHDYEKRREVSARLREVAISQFSWGDLCKKISDLRELPDIV</sequence>
<proteinExistence type="predicted"/>
<dbReference type="CDD" id="cd03801">
    <property type="entry name" value="GT4_PimA-like"/>
    <property type="match status" value="1"/>
</dbReference>
<feature type="domain" description="Glycosyltransferase subfamily 4-like N-terminal" evidence="3">
    <location>
        <begin position="15"/>
        <end position="221"/>
    </location>
</feature>
<protein>
    <submittedName>
        <fullName evidence="4">Uncharacterized protein</fullName>
    </submittedName>
</protein>
<evidence type="ECO:0000259" key="3">
    <source>
        <dbReference type="Pfam" id="PF13439"/>
    </source>
</evidence>
<dbReference type="GeneID" id="110243861"/>
<dbReference type="Pfam" id="PF13439">
    <property type="entry name" value="Glyco_transf_4"/>
    <property type="match status" value="1"/>
</dbReference>
<keyword evidence="5" id="KW-1185">Reference proteome</keyword>
<dbReference type="PANTHER" id="PTHR45947">
    <property type="entry name" value="SULFOQUINOVOSYL TRANSFERASE SQD2"/>
    <property type="match status" value="1"/>
</dbReference>
<dbReference type="AlphaFoldDB" id="A0A913XKJ7"/>
<evidence type="ECO:0000313" key="5">
    <source>
        <dbReference type="Proteomes" id="UP000887567"/>
    </source>
</evidence>
<dbReference type="Proteomes" id="UP000887567">
    <property type="component" value="Unplaced"/>
</dbReference>
<dbReference type="OrthoDB" id="5948783at2759"/>
<dbReference type="RefSeq" id="XP_020905668.2">
    <property type="nucleotide sequence ID" value="XM_021050009.2"/>
</dbReference>
<organism evidence="4 5">
    <name type="scientific">Exaiptasia diaphana</name>
    <name type="common">Tropical sea anemone</name>
    <name type="synonym">Aiptasia pulchella</name>
    <dbReference type="NCBI Taxonomy" id="2652724"/>
    <lineage>
        <taxon>Eukaryota</taxon>
        <taxon>Metazoa</taxon>
        <taxon>Cnidaria</taxon>
        <taxon>Anthozoa</taxon>
        <taxon>Hexacorallia</taxon>
        <taxon>Actiniaria</taxon>
        <taxon>Aiptasiidae</taxon>
        <taxon>Exaiptasia</taxon>
    </lineage>
</organism>
<keyword evidence="1" id="KW-0808">Transferase</keyword>
<dbReference type="SUPFAM" id="SSF53756">
    <property type="entry name" value="UDP-Glycosyltransferase/glycogen phosphorylase"/>
    <property type="match status" value="1"/>
</dbReference>
<feature type="domain" description="Glycosyl transferase family 1" evidence="2">
    <location>
        <begin position="292"/>
        <end position="446"/>
    </location>
</feature>
<accession>A0A913XKJ7</accession>
<keyword evidence="1" id="KW-0328">Glycosyltransferase</keyword>
<name>A0A913XKJ7_EXADI</name>
<dbReference type="InterPro" id="IPR001296">
    <property type="entry name" value="Glyco_trans_1"/>
</dbReference>
<dbReference type="PANTHER" id="PTHR45947:SF3">
    <property type="entry name" value="SULFOQUINOVOSYL TRANSFERASE SQD2"/>
    <property type="match status" value="1"/>
</dbReference>
<evidence type="ECO:0000313" key="4">
    <source>
        <dbReference type="EnsemblMetazoa" id="XP_020905668.2"/>
    </source>
</evidence>
<dbReference type="OMA" id="MHIRSER"/>
<dbReference type="InterPro" id="IPR028098">
    <property type="entry name" value="Glyco_trans_4-like_N"/>
</dbReference>